<keyword evidence="2" id="KW-1185">Reference proteome</keyword>
<protein>
    <submittedName>
        <fullName evidence="1">Uncharacterized protein</fullName>
    </submittedName>
</protein>
<proteinExistence type="predicted"/>
<sequence length="45" mass="5331">MNRDLDGDGSITNEANQTRDYKYETVQRQQPGIKDVDYFFKEWGT</sequence>
<organism evidence="1 2">
    <name type="scientific">Novipirellula rosea</name>
    <dbReference type="NCBI Taxonomy" id="1031540"/>
    <lineage>
        <taxon>Bacteria</taxon>
        <taxon>Pseudomonadati</taxon>
        <taxon>Planctomycetota</taxon>
        <taxon>Planctomycetia</taxon>
        <taxon>Pirellulales</taxon>
        <taxon>Pirellulaceae</taxon>
        <taxon>Novipirellula</taxon>
    </lineage>
</organism>
<evidence type="ECO:0000313" key="1">
    <source>
        <dbReference type="EMBL" id="GAA4446092.1"/>
    </source>
</evidence>
<dbReference type="EMBL" id="BAABGA010000009">
    <property type="protein sequence ID" value="GAA4446092.1"/>
    <property type="molecule type" value="Genomic_DNA"/>
</dbReference>
<reference evidence="2" key="1">
    <citation type="journal article" date="2019" name="Int. J. Syst. Evol. Microbiol.">
        <title>The Global Catalogue of Microorganisms (GCM) 10K type strain sequencing project: providing services to taxonomists for standard genome sequencing and annotation.</title>
        <authorList>
            <consortium name="The Broad Institute Genomics Platform"/>
            <consortium name="The Broad Institute Genome Sequencing Center for Infectious Disease"/>
            <person name="Wu L."/>
            <person name="Ma J."/>
        </authorList>
    </citation>
    <scope>NUCLEOTIDE SEQUENCE [LARGE SCALE GENOMIC DNA]</scope>
    <source>
        <strain evidence="2">JCM 17759</strain>
    </source>
</reference>
<evidence type="ECO:0000313" key="2">
    <source>
        <dbReference type="Proteomes" id="UP001500840"/>
    </source>
</evidence>
<gene>
    <name evidence="1" type="ORF">GCM10023156_06450</name>
</gene>
<accession>A0ABP8M7X2</accession>
<comment type="caution">
    <text evidence="1">The sequence shown here is derived from an EMBL/GenBank/DDBJ whole genome shotgun (WGS) entry which is preliminary data.</text>
</comment>
<dbReference type="Proteomes" id="UP001500840">
    <property type="component" value="Unassembled WGS sequence"/>
</dbReference>
<name>A0ABP8M7X2_9BACT</name>